<protein>
    <submittedName>
        <fullName evidence="2">Uncharacterized protein</fullName>
    </submittedName>
</protein>
<evidence type="ECO:0000313" key="2">
    <source>
        <dbReference type="EMBL" id="DAE19115.1"/>
    </source>
</evidence>
<sequence>MSKTEICQMCDNYSVRNKCDQKKDCKIMKIMDENAALKKQVKELKKELAEAKLNMSYMIDPNAIGDRNDMGW</sequence>
<reference evidence="2" key="1">
    <citation type="journal article" date="2021" name="Proc. Natl. Acad. Sci. U.S.A.">
        <title>A Catalog of Tens of Thousands of Viruses from Human Metagenomes Reveals Hidden Associations with Chronic Diseases.</title>
        <authorList>
            <person name="Tisza M.J."/>
            <person name="Buck C.B."/>
        </authorList>
    </citation>
    <scope>NUCLEOTIDE SEQUENCE</scope>
    <source>
        <strain evidence="2">Ctk4d14</strain>
    </source>
</reference>
<keyword evidence="1" id="KW-0175">Coiled coil</keyword>
<accession>A0A8S5QJW3</accession>
<evidence type="ECO:0000256" key="1">
    <source>
        <dbReference type="SAM" id="Coils"/>
    </source>
</evidence>
<feature type="coiled-coil region" evidence="1">
    <location>
        <begin position="27"/>
        <end position="54"/>
    </location>
</feature>
<proteinExistence type="predicted"/>
<dbReference type="EMBL" id="BK015667">
    <property type="protein sequence ID" value="DAE19115.1"/>
    <property type="molecule type" value="Genomic_DNA"/>
</dbReference>
<organism evidence="2">
    <name type="scientific">Siphoviridae sp. ctk4d14</name>
    <dbReference type="NCBI Taxonomy" id="2825639"/>
    <lineage>
        <taxon>Viruses</taxon>
        <taxon>Duplodnaviria</taxon>
        <taxon>Heunggongvirae</taxon>
        <taxon>Uroviricota</taxon>
        <taxon>Caudoviricetes</taxon>
    </lineage>
</organism>
<name>A0A8S5QJW3_9CAUD</name>